<keyword evidence="8 9" id="KW-0456">Lyase</keyword>
<evidence type="ECO:0000256" key="6">
    <source>
        <dbReference type="ARBA" id="ARBA00023004"/>
    </source>
</evidence>
<gene>
    <name evidence="9 10" type="primary">uxuA</name>
    <name evidence="10" type="ORF">GCM10007362_46830</name>
</gene>
<comment type="catalytic activity">
    <reaction evidence="1 9">
        <text>D-mannonate = 2-dehydro-3-deoxy-D-gluconate + H2O</text>
        <dbReference type="Rhea" id="RHEA:20097"/>
        <dbReference type="ChEBI" id="CHEBI:15377"/>
        <dbReference type="ChEBI" id="CHEBI:17767"/>
        <dbReference type="ChEBI" id="CHEBI:57990"/>
        <dbReference type="EC" id="4.2.1.8"/>
    </reaction>
</comment>
<dbReference type="PANTHER" id="PTHR30387:SF2">
    <property type="entry name" value="MANNONATE DEHYDRATASE"/>
    <property type="match status" value="1"/>
</dbReference>
<dbReference type="PANTHER" id="PTHR30387">
    <property type="entry name" value="MANNONATE DEHYDRATASE"/>
    <property type="match status" value="1"/>
</dbReference>
<comment type="caution">
    <text evidence="10">The sequence shown here is derived from an EMBL/GenBank/DDBJ whole genome shotgun (WGS) entry which is preliminary data.</text>
</comment>
<keyword evidence="7 9" id="KW-0464">Manganese</keyword>
<evidence type="ECO:0000256" key="8">
    <source>
        <dbReference type="ARBA" id="ARBA00023239"/>
    </source>
</evidence>
<name>A0ABQ2A927_9BACL</name>
<comment type="similarity">
    <text evidence="4 9">Belongs to the mannonate dehydratase family.</text>
</comment>
<evidence type="ECO:0000256" key="9">
    <source>
        <dbReference type="HAMAP-Rule" id="MF_00106"/>
    </source>
</evidence>
<evidence type="ECO:0000256" key="4">
    <source>
        <dbReference type="ARBA" id="ARBA00007389"/>
    </source>
</evidence>
<protein>
    <recommendedName>
        <fullName evidence="5 9">Mannonate dehydratase</fullName>
        <ecNumber evidence="5 9">4.2.1.8</ecNumber>
    </recommendedName>
    <alternativeName>
        <fullName evidence="9">D-mannonate hydro-lyase</fullName>
    </alternativeName>
</protein>
<keyword evidence="6 9" id="KW-0408">Iron</keyword>
<accession>A0ABQ2A927</accession>
<comment type="cofactor">
    <cofactor evidence="9">
        <name>Fe(2+)</name>
        <dbReference type="ChEBI" id="CHEBI:29033"/>
    </cofactor>
    <cofactor evidence="9">
        <name>Mn(2+)</name>
        <dbReference type="ChEBI" id="CHEBI:29035"/>
    </cofactor>
</comment>
<evidence type="ECO:0000256" key="5">
    <source>
        <dbReference type="ARBA" id="ARBA00012927"/>
    </source>
</evidence>
<keyword evidence="11" id="KW-1185">Reference proteome</keyword>
<evidence type="ECO:0000256" key="3">
    <source>
        <dbReference type="ARBA" id="ARBA00004892"/>
    </source>
</evidence>
<dbReference type="EMBL" id="BMDD01000007">
    <property type="protein sequence ID" value="GGH86622.1"/>
    <property type="molecule type" value="Genomic_DNA"/>
</dbReference>
<dbReference type="NCBIfam" id="TIGR00695">
    <property type="entry name" value="uxuA"/>
    <property type="match status" value="2"/>
</dbReference>
<evidence type="ECO:0000256" key="7">
    <source>
        <dbReference type="ARBA" id="ARBA00023211"/>
    </source>
</evidence>
<dbReference type="EC" id="4.2.1.8" evidence="5 9"/>
<dbReference type="Pfam" id="PF03786">
    <property type="entry name" value="UxuA"/>
    <property type="match status" value="1"/>
</dbReference>
<dbReference type="HAMAP" id="MF_00106">
    <property type="entry name" value="UxuA"/>
    <property type="match status" value="1"/>
</dbReference>
<evidence type="ECO:0000256" key="1">
    <source>
        <dbReference type="ARBA" id="ARBA00001794"/>
    </source>
</evidence>
<dbReference type="SUPFAM" id="SSF51658">
    <property type="entry name" value="Xylose isomerase-like"/>
    <property type="match status" value="1"/>
</dbReference>
<dbReference type="Proteomes" id="UP000605427">
    <property type="component" value="Unassembled WGS sequence"/>
</dbReference>
<sequence length="371" mass="41803">MKMTWRWYGEGNDNITLDQIRQIPGVSGIVWSLHHKTAGEVWEENEILAEAEQIKAKGFSAAVVESVNVHDDIKIGLPSRDRYIEVYADTIRKLAAVGVEVICYNFMPVFDWTRTDLYYPLPDGSNALFYEKASISADPHGMAEMIIRGGGDFTIPGWEPDRLARLDELFAAYADVTEAKLFDNLVYFLQKLMPICEECGIKMAIHPDDPAWPIFGLPRIVRSQDTIRRLLNAVDNPHNGLTFCSGSLGTNPHNDLPAIIREFKDRIYFAHLRNVKLFDNGDFVEVSHKLGDGNVNLPELVRVLHENGYAGYARPDHGRHLWGEEARCRPGYGLYDRAFGVMYLLGVWDGLENAERHAAQTQGGDVRVGAE</sequence>
<organism evidence="10 11">
    <name type="scientific">Saccharibacillus endophyticus</name>
    <dbReference type="NCBI Taxonomy" id="2060666"/>
    <lineage>
        <taxon>Bacteria</taxon>
        <taxon>Bacillati</taxon>
        <taxon>Bacillota</taxon>
        <taxon>Bacilli</taxon>
        <taxon>Bacillales</taxon>
        <taxon>Paenibacillaceae</taxon>
        <taxon>Saccharibacillus</taxon>
    </lineage>
</organism>
<dbReference type="Gene3D" id="3.20.20.150">
    <property type="entry name" value="Divalent-metal-dependent TIM barrel enzymes"/>
    <property type="match status" value="1"/>
</dbReference>
<evidence type="ECO:0000256" key="2">
    <source>
        <dbReference type="ARBA" id="ARBA00002713"/>
    </source>
</evidence>
<dbReference type="InterPro" id="IPR004628">
    <property type="entry name" value="Man_deHydtase"/>
</dbReference>
<proteinExistence type="inferred from homology"/>
<dbReference type="InterPro" id="IPR036237">
    <property type="entry name" value="Xyl_isomerase-like_sf"/>
</dbReference>
<evidence type="ECO:0000313" key="10">
    <source>
        <dbReference type="EMBL" id="GGH86622.1"/>
    </source>
</evidence>
<dbReference type="PIRSF" id="PIRSF016049">
    <property type="entry name" value="Man_dehyd"/>
    <property type="match status" value="1"/>
</dbReference>
<reference evidence="11" key="1">
    <citation type="journal article" date="2019" name="Int. J. Syst. Evol. Microbiol.">
        <title>The Global Catalogue of Microorganisms (GCM) 10K type strain sequencing project: providing services to taxonomists for standard genome sequencing and annotation.</title>
        <authorList>
            <consortium name="The Broad Institute Genomics Platform"/>
            <consortium name="The Broad Institute Genome Sequencing Center for Infectious Disease"/>
            <person name="Wu L."/>
            <person name="Ma J."/>
        </authorList>
    </citation>
    <scope>NUCLEOTIDE SEQUENCE [LARGE SCALE GENOMIC DNA]</scope>
    <source>
        <strain evidence="11">CCM 8702</strain>
    </source>
</reference>
<comment type="pathway">
    <text evidence="3 9">Carbohydrate metabolism; pentose and glucuronate interconversion.</text>
</comment>
<dbReference type="RefSeq" id="WP_172246265.1">
    <property type="nucleotide sequence ID" value="NZ_BMDD01000007.1"/>
</dbReference>
<evidence type="ECO:0000313" key="11">
    <source>
        <dbReference type="Proteomes" id="UP000605427"/>
    </source>
</evidence>
<dbReference type="NCBIfam" id="NF003027">
    <property type="entry name" value="PRK03906.1"/>
    <property type="match status" value="1"/>
</dbReference>
<comment type="function">
    <text evidence="2 9">Catalyzes the dehydration of D-mannonate.</text>
</comment>